<name>A0A316ZDC0_9BASI</name>
<evidence type="ECO:0000313" key="2">
    <source>
        <dbReference type="EMBL" id="PWN99048.1"/>
    </source>
</evidence>
<evidence type="ECO:0000313" key="3">
    <source>
        <dbReference type="Proteomes" id="UP000245946"/>
    </source>
</evidence>
<reference evidence="2 3" key="1">
    <citation type="journal article" date="2018" name="Mol. Biol. Evol.">
        <title>Broad Genomic Sampling Reveals a Smut Pathogenic Ancestry of the Fungal Clade Ustilaginomycotina.</title>
        <authorList>
            <person name="Kijpornyongpan T."/>
            <person name="Mondo S.J."/>
            <person name="Barry K."/>
            <person name="Sandor L."/>
            <person name="Lee J."/>
            <person name="Lipzen A."/>
            <person name="Pangilinan J."/>
            <person name="LaButti K."/>
            <person name="Hainaut M."/>
            <person name="Henrissat B."/>
            <person name="Grigoriev I.V."/>
            <person name="Spatafora J.W."/>
            <person name="Aime M.C."/>
        </authorList>
    </citation>
    <scope>NUCLEOTIDE SEQUENCE [LARGE SCALE GENOMIC DNA]</scope>
    <source>
        <strain evidence="2 3">MCA 4186</strain>
    </source>
</reference>
<proteinExistence type="predicted"/>
<accession>A0A316ZDC0</accession>
<feature type="region of interest" description="Disordered" evidence="1">
    <location>
        <begin position="493"/>
        <end position="594"/>
    </location>
</feature>
<dbReference type="EMBL" id="KZ819289">
    <property type="protein sequence ID" value="PWN99048.1"/>
    <property type="molecule type" value="Genomic_DNA"/>
</dbReference>
<sequence>MQEQRPHRIDVVVRLPFDWPESQRRWHWLQLLQHVEAPRQFSLSAMIKAKHIAEGPYAVISPSYMLQRLAQRWELADLVEWTVTMWGAHLTALPLPRPFEFRDGEDERSTCFSAGLACAGDYKLFLGHTVFRPRGEARHLSPKDDSAVPRPIEIDETGSCCFAWQALPDAGATKDGGSLAAADASLLSLSSSLAETGQHWWRTWTERDDADRPSIIKAEPMTVLLVDFSLSDRCGYVSHLAALPSRASFSESIVSLECKASRAAAPSGTLTAEASKRKQQSRTRRSELLALMPAKACALAGCHQLAFCDGAHIVDLASAASLEAIRAAWLRCWQAIYRASGGQVRAISQGELLADAMLRIGLCDVRLGARITSTNAGASSAHAVCNMLLLNAIAHRAYDYGVWLISPNGDTWQVQDEGGDLHDLLRMLPPDTAEASHTPIQAHGHAYPMRLKLTPAGNGFDRLPQIHLATLARLFAQFVPTDTKGVIRDRLGMTAPLPDASTPGEPGSEPMPAPSRSMGSAERSAAPSCLTSVDRGSPGPRANKIHAEDLANSVTSDDDIAGPASRDSGSEASQSSFNAFLASEQADEERRRGLQKDRALGMRWLAVAFTAAATDLERLTSEGTSAA</sequence>
<evidence type="ECO:0000256" key="1">
    <source>
        <dbReference type="SAM" id="MobiDB-lite"/>
    </source>
</evidence>
<dbReference type="GeneID" id="37269539"/>
<keyword evidence="3" id="KW-1185">Reference proteome</keyword>
<dbReference type="Proteomes" id="UP000245946">
    <property type="component" value="Unassembled WGS sequence"/>
</dbReference>
<dbReference type="RefSeq" id="XP_025599327.1">
    <property type="nucleotide sequence ID" value="XM_025741995.1"/>
</dbReference>
<organism evidence="2 3">
    <name type="scientific">Tilletiopsis washingtonensis</name>
    <dbReference type="NCBI Taxonomy" id="58919"/>
    <lineage>
        <taxon>Eukaryota</taxon>
        <taxon>Fungi</taxon>
        <taxon>Dikarya</taxon>
        <taxon>Basidiomycota</taxon>
        <taxon>Ustilaginomycotina</taxon>
        <taxon>Exobasidiomycetes</taxon>
        <taxon>Entylomatales</taxon>
        <taxon>Entylomatales incertae sedis</taxon>
        <taxon>Tilletiopsis</taxon>
    </lineage>
</organism>
<dbReference type="AlphaFoldDB" id="A0A316ZDC0"/>
<gene>
    <name evidence="2" type="ORF">FA09DRAFT_329008</name>
</gene>
<protein>
    <submittedName>
        <fullName evidence="2">Uncharacterized protein</fullName>
    </submittedName>
</protein>